<dbReference type="Gene3D" id="3.30.1320.10">
    <property type="match status" value="1"/>
</dbReference>
<evidence type="ECO:0000256" key="2">
    <source>
        <dbReference type="ARBA" id="ARBA00023274"/>
    </source>
</evidence>
<name>A0AAI8FDY0_MESHY</name>
<keyword evidence="2 3" id="KW-0687">Ribonucleoprotein</keyword>
<dbReference type="GO" id="GO:0003735">
    <property type="term" value="F:structural constituent of ribosome"/>
    <property type="evidence" value="ECO:0007669"/>
    <property type="project" value="InterPro"/>
</dbReference>
<evidence type="ECO:0000313" key="4">
    <source>
        <dbReference type="EMBL" id="AFX74253.1"/>
    </source>
</evidence>
<dbReference type="InterPro" id="IPR000307">
    <property type="entry name" value="Ribosomal_bS16"/>
</dbReference>
<dbReference type="EMBL" id="CP003914">
    <property type="protein sequence ID" value="AFX74253.1"/>
    <property type="molecule type" value="Genomic_DNA"/>
</dbReference>
<dbReference type="Pfam" id="PF00886">
    <property type="entry name" value="Ribosomal_S16"/>
    <property type="match status" value="1"/>
</dbReference>
<gene>
    <name evidence="3" type="primary">rpsP</name>
    <name evidence="4" type="ORF">MOS_327</name>
</gene>
<dbReference type="GO" id="GO:0006412">
    <property type="term" value="P:translation"/>
    <property type="evidence" value="ECO:0007669"/>
    <property type="project" value="UniProtKB-UniRule"/>
</dbReference>
<dbReference type="Proteomes" id="UP000009399">
    <property type="component" value="Chromosome"/>
</dbReference>
<accession>A0AAI8FDY0</accession>
<evidence type="ECO:0000256" key="3">
    <source>
        <dbReference type="HAMAP-Rule" id="MF_00385"/>
    </source>
</evidence>
<sequence length="90" mass="10269">MVKIRLKRMGSKFNPVYKIVIADARAARDGRFIEAVGHYNPKTKETKLNKEVILNWLSLGAVPTETVKTLLKKEEILTLFTKRKSQAKAK</sequence>
<dbReference type="HAMAP" id="MF_00385">
    <property type="entry name" value="Ribosomal_bS16"/>
    <property type="match status" value="1"/>
</dbReference>
<dbReference type="SUPFAM" id="SSF54565">
    <property type="entry name" value="Ribosomal protein S16"/>
    <property type="match status" value="1"/>
</dbReference>
<protein>
    <recommendedName>
        <fullName evidence="3">Small ribosomal subunit protein bS16</fullName>
    </recommendedName>
</protein>
<dbReference type="PANTHER" id="PTHR12919:SF20">
    <property type="entry name" value="SMALL RIBOSOMAL SUBUNIT PROTEIN BS16M"/>
    <property type="match status" value="1"/>
</dbReference>
<evidence type="ECO:0000313" key="5">
    <source>
        <dbReference type="Proteomes" id="UP000009399"/>
    </source>
</evidence>
<dbReference type="GO" id="GO:0005737">
    <property type="term" value="C:cytoplasm"/>
    <property type="evidence" value="ECO:0007669"/>
    <property type="project" value="UniProtKB-ARBA"/>
</dbReference>
<dbReference type="GO" id="GO:0015935">
    <property type="term" value="C:small ribosomal subunit"/>
    <property type="evidence" value="ECO:0007669"/>
    <property type="project" value="TreeGrafter"/>
</dbReference>
<dbReference type="PANTHER" id="PTHR12919">
    <property type="entry name" value="30S RIBOSOMAL PROTEIN S16"/>
    <property type="match status" value="1"/>
</dbReference>
<reference evidence="4 5" key="1">
    <citation type="journal article" date="2013" name="Genome Announc.">
        <title>Complete Genome Sequence of Mycoplasma hyorhinis Strain SK76.</title>
        <authorList>
            <person name="Goodison S."/>
            <person name="Urquidi V."/>
            <person name="Kumar D."/>
            <person name="Reyes L."/>
            <person name="Rosser C.J."/>
        </authorList>
    </citation>
    <scope>NUCLEOTIDE SEQUENCE [LARGE SCALE GENOMIC DNA]</scope>
    <source>
        <strain evidence="4 5">SK76</strain>
    </source>
</reference>
<proteinExistence type="inferred from homology"/>
<evidence type="ECO:0000256" key="1">
    <source>
        <dbReference type="ARBA" id="ARBA00022980"/>
    </source>
</evidence>
<dbReference type="AlphaFoldDB" id="A0AAI8FDY0"/>
<keyword evidence="1 3" id="KW-0689">Ribosomal protein</keyword>
<comment type="similarity">
    <text evidence="3">Belongs to the bacterial ribosomal protein bS16 family.</text>
</comment>
<dbReference type="NCBIfam" id="TIGR00002">
    <property type="entry name" value="S16"/>
    <property type="match status" value="1"/>
</dbReference>
<dbReference type="InterPro" id="IPR023803">
    <property type="entry name" value="Ribosomal_bS16_dom_sf"/>
</dbReference>
<dbReference type="KEGG" id="mhs:MOS_327"/>
<dbReference type="RefSeq" id="WP_014335506.1">
    <property type="nucleotide sequence ID" value="NC_019552.1"/>
</dbReference>
<organism evidence="4 5">
    <name type="scientific">Mesomycoplasma hyorhinis SK76</name>
    <dbReference type="NCBI Taxonomy" id="1118964"/>
    <lineage>
        <taxon>Bacteria</taxon>
        <taxon>Bacillati</taxon>
        <taxon>Mycoplasmatota</taxon>
        <taxon>Mycoplasmoidales</taxon>
        <taxon>Metamycoplasmataceae</taxon>
        <taxon>Mesomycoplasma</taxon>
    </lineage>
</organism>